<keyword evidence="1" id="KW-1133">Transmembrane helix</keyword>
<proteinExistence type="predicted"/>
<dbReference type="Proteomes" id="UP000182740">
    <property type="component" value="Unassembled WGS sequence"/>
</dbReference>
<evidence type="ECO:0000256" key="1">
    <source>
        <dbReference type="SAM" id="Phobius"/>
    </source>
</evidence>
<feature type="transmembrane region" description="Helical" evidence="1">
    <location>
        <begin position="18"/>
        <end position="41"/>
    </location>
</feature>
<organism evidence="2 3">
    <name type="scientific">Amycolatopsis australiensis</name>
    <dbReference type="NCBI Taxonomy" id="546364"/>
    <lineage>
        <taxon>Bacteria</taxon>
        <taxon>Bacillati</taxon>
        <taxon>Actinomycetota</taxon>
        <taxon>Actinomycetes</taxon>
        <taxon>Pseudonocardiales</taxon>
        <taxon>Pseudonocardiaceae</taxon>
        <taxon>Amycolatopsis</taxon>
    </lineage>
</organism>
<dbReference type="AlphaFoldDB" id="A0A1K1RS25"/>
<keyword evidence="3" id="KW-1185">Reference proteome</keyword>
<dbReference type="EMBL" id="FPJG01000006">
    <property type="protein sequence ID" value="SFW74881.1"/>
    <property type="molecule type" value="Genomic_DNA"/>
</dbReference>
<reference evidence="3" key="1">
    <citation type="submission" date="2016-11" db="EMBL/GenBank/DDBJ databases">
        <authorList>
            <person name="Varghese N."/>
            <person name="Submissions S."/>
        </authorList>
    </citation>
    <scope>NUCLEOTIDE SEQUENCE [LARGE SCALE GENOMIC DNA]</scope>
    <source>
        <strain evidence="3">DSM 44671</strain>
    </source>
</reference>
<name>A0A1K1RS25_9PSEU</name>
<evidence type="ECO:0000313" key="3">
    <source>
        <dbReference type="Proteomes" id="UP000182740"/>
    </source>
</evidence>
<evidence type="ECO:0000313" key="2">
    <source>
        <dbReference type="EMBL" id="SFW74881.1"/>
    </source>
</evidence>
<sequence>MNGQEHGPMSMRRRVVMIVLRVLAIVGGIGMCGWVALWLAFTV</sequence>
<protein>
    <submittedName>
        <fullName evidence="2">Uncharacterized protein</fullName>
    </submittedName>
</protein>
<dbReference type="STRING" id="546364.SAMN04489730_3843"/>
<gene>
    <name evidence="2" type="ORF">SAMN04489730_3843</name>
</gene>
<accession>A0A1K1RS25</accession>
<keyword evidence="1" id="KW-0812">Transmembrane</keyword>
<dbReference type="RefSeq" id="WP_281255994.1">
    <property type="nucleotide sequence ID" value="NZ_FPJG01000006.1"/>
</dbReference>
<keyword evidence="1" id="KW-0472">Membrane</keyword>